<accession>A0A402AQM0</accession>
<protein>
    <submittedName>
        <fullName evidence="4">Uncharacterized protein</fullName>
    </submittedName>
</protein>
<dbReference type="InterPro" id="IPR001680">
    <property type="entry name" value="WD40_rpt"/>
</dbReference>
<dbReference type="PROSITE" id="PS50294">
    <property type="entry name" value="WD_REPEATS_REGION"/>
    <property type="match status" value="1"/>
</dbReference>
<comment type="caution">
    <text evidence="4">The sequence shown here is derived from an EMBL/GenBank/DDBJ whole genome shotgun (WGS) entry which is preliminary data.</text>
</comment>
<dbReference type="SMART" id="SM00320">
    <property type="entry name" value="WD40"/>
    <property type="match status" value="2"/>
</dbReference>
<dbReference type="OrthoDB" id="166851at2"/>
<dbReference type="PROSITE" id="PS00678">
    <property type="entry name" value="WD_REPEATS_1"/>
    <property type="match status" value="1"/>
</dbReference>
<feature type="repeat" description="WD" evidence="3">
    <location>
        <begin position="57"/>
        <end position="98"/>
    </location>
</feature>
<dbReference type="Gene3D" id="2.130.10.10">
    <property type="entry name" value="YVTN repeat-like/Quinoprotein amine dehydrogenase"/>
    <property type="match status" value="1"/>
</dbReference>
<dbReference type="InterPro" id="IPR019775">
    <property type="entry name" value="WD40_repeat_CS"/>
</dbReference>
<keyword evidence="5" id="KW-1185">Reference proteome</keyword>
<dbReference type="PROSITE" id="PS50082">
    <property type="entry name" value="WD_REPEATS_2"/>
    <property type="match status" value="2"/>
</dbReference>
<evidence type="ECO:0000256" key="1">
    <source>
        <dbReference type="ARBA" id="ARBA00022574"/>
    </source>
</evidence>
<dbReference type="SUPFAM" id="SSF50978">
    <property type="entry name" value="WD40 repeat-like"/>
    <property type="match status" value="1"/>
</dbReference>
<evidence type="ECO:0000313" key="4">
    <source>
        <dbReference type="EMBL" id="GCE21359.1"/>
    </source>
</evidence>
<reference evidence="5" key="1">
    <citation type="submission" date="2018-12" db="EMBL/GenBank/DDBJ databases">
        <title>Tengunoibacter tsumagoiensis gen. nov., sp. nov., Dictyobacter kobayashii sp. nov., D. alpinus sp. nov., and D. joshuensis sp. nov. and description of Dictyobacteraceae fam. nov. within the order Ktedonobacterales isolated from Tengu-no-mugimeshi.</title>
        <authorList>
            <person name="Wang C.M."/>
            <person name="Zheng Y."/>
            <person name="Sakai Y."/>
            <person name="Toyoda A."/>
            <person name="Minakuchi Y."/>
            <person name="Abe K."/>
            <person name="Yokota A."/>
            <person name="Yabe S."/>
        </authorList>
    </citation>
    <scope>NUCLEOTIDE SEQUENCE [LARGE SCALE GENOMIC DNA]</scope>
    <source>
        <strain evidence="5">Uno11</strain>
    </source>
</reference>
<keyword evidence="2" id="KW-0677">Repeat</keyword>
<organism evidence="4 5">
    <name type="scientific">Dictyobacter kobayashii</name>
    <dbReference type="NCBI Taxonomy" id="2014872"/>
    <lineage>
        <taxon>Bacteria</taxon>
        <taxon>Bacillati</taxon>
        <taxon>Chloroflexota</taxon>
        <taxon>Ktedonobacteria</taxon>
        <taxon>Ktedonobacterales</taxon>
        <taxon>Dictyobacteraceae</taxon>
        <taxon>Dictyobacter</taxon>
    </lineage>
</organism>
<evidence type="ECO:0000256" key="2">
    <source>
        <dbReference type="ARBA" id="ARBA00022737"/>
    </source>
</evidence>
<name>A0A402AQM0_9CHLR</name>
<dbReference type="PANTHER" id="PTHR19879:SF9">
    <property type="entry name" value="TRANSCRIPTION INITIATION FACTOR TFIID SUBUNIT 5"/>
    <property type="match status" value="1"/>
</dbReference>
<proteinExistence type="predicted"/>
<dbReference type="InterPro" id="IPR036322">
    <property type="entry name" value="WD40_repeat_dom_sf"/>
</dbReference>
<sequence length="108" mass="11850">MIWSATTGMTRLIYTYSVSDPVDALAWSPDGKEIAISGRATDVQVWNTHSSKLLLVYHGHSQDVDALAWSPNGKYIASGSWDNTVQIWDAKTGTNSFTYGDIPILSMP</sequence>
<gene>
    <name evidence="4" type="ORF">KDK_51590</name>
</gene>
<dbReference type="PANTHER" id="PTHR19879">
    <property type="entry name" value="TRANSCRIPTION INITIATION FACTOR TFIID"/>
    <property type="match status" value="1"/>
</dbReference>
<keyword evidence="1 3" id="KW-0853">WD repeat</keyword>
<dbReference type="Proteomes" id="UP000287188">
    <property type="component" value="Unassembled WGS sequence"/>
</dbReference>
<feature type="repeat" description="WD" evidence="3">
    <location>
        <begin position="15"/>
        <end position="56"/>
    </location>
</feature>
<evidence type="ECO:0000313" key="5">
    <source>
        <dbReference type="Proteomes" id="UP000287188"/>
    </source>
</evidence>
<dbReference type="AlphaFoldDB" id="A0A402AQM0"/>
<dbReference type="InterPro" id="IPR015943">
    <property type="entry name" value="WD40/YVTN_repeat-like_dom_sf"/>
</dbReference>
<dbReference type="RefSeq" id="WP_126552983.1">
    <property type="nucleotide sequence ID" value="NZ_BIFS01000001.1"/>
</dbReference>
<dbReference type="Pfam" id="PF00400">
    <property type="entry name" value="WD40"/>
    <property type="match status" value="2"/>
</dbReference>
<evidence type="ECO:0000256" key="3">
    <source>
        <dbReference type="PROSITE-ProRule" id="PRU00221"/>
    </source>
</evidence>
<dbReference type="EMBL" id="BIFS01000001">
    <property type="protein sequence ID" value="GCE21359.1"/>
    <property type="molecule type" value="Genomic_DNA"/>
</dbReference>